<comment type="caution">
    <text evidence="2">The sequence shown here is derived from an EMBL/GenBank/DDBJ whole genome shotgun (WGS) entry which is preliminary data.</text>
</comment>
<sequence>MSDGVGVVGGSPSDEEVAAVAAVLTEVGLERAASTLPLPEEEDVPSAWQRSARGLRAPLPRGAWNH</sequence>
<keyword evidence="3" id="KW-1185">Reference proteome</keyword>
<evidence type="ECO:0000256" key="1">
    <source>
        <dbReference type="SAM" id="MobiDB-lite"/>
    </source>
</evidence>
<evidence type="ECO:0000313" key="2">
    <source>
        <dbReference type="EMBL" id="MFD1720879.1"/>
    </source>
</evidence>
<organism evidence="2 3">
    <name type="scientific">Amnibacterium endophyticum</name>
    <dbReference type="NCBI Taxonomy" id="2109337"/>
    <lineage>
        <taxon>Bacteria</taxon>
        <taxon>Bacillati</taxon>
        <taxon>Actinomycetota</taxon>
        <taxon>Actinomycetes</taxon>
        <taxon>Micrococcales</taxon>
        <taxon>Microbacteriaceae</taxon>
        <taxon>Amnibacterium</taxon>
    </lineage>
</organism>
<evidence type="ECO:0000313" key="3">
    <source>
        <dbReference type="Proteomes" id="UP001597347"/>
    </source>
</evidence>
<dbReference type="Pfam" id="PF13822">
    <property type="entry name" value="ACC_epsilon"/>
    <property type="match status" value="1"/>
</dbReference>
<reference evidence="3" key="1">
    <citation type="journal article" date="2019" name="Int. J. Syst. Evol. Microbiol.">
        <title>The Global Catalogue of Microorganisms (GCM) 10K type strain sequencing project: providing services to taxonomists for standard genome sequencing and annotation.</title>
        <authorList>
            <consortium name="The Broad Institute Genomics Platform"/>
            <consortium name="The Broad Institute Genome Sequencing Center for Infectious Disease"/>
            <person name="Wu L."/>
            <person name="Ma J."/>
        </authorList>
    </citation>
    <scope>NUCLEOTIDE SEQUENCE [LARGE SCALE GENOMIC DNA]</scope>
    <source>
        <strain evidence="3">CGMCC 1.12471</strain>
    </source>
</reference>
<dbReference type="Proteomes" id="UP001597347">
    <property type="component" value="Unassembled WGS sequence"/>
</dbReference>
<proteinExistence type="predicted"/>
<accession>A0ABW4LD44</accession>
<gene>
    <name evidence="2" type="ORF">ACFSBI_04895</name>
</gene>
<name>A0ABW4LD44_9MICO</name>
<dbReference type="RefSeq" id="WP_377932613.1">
    <property type="nucleotide sequence ID" value="NZ_JBHUEA010000005.1"/>
</dbReference>
<protein>
    <submittedName>
        <fullName evidence="2">Acyl-CoA carboxylase subunit epsilon</fullName>
    </submittedName>
</protein>
<dbReference type="EMBL" id="JBHUEA010000005">
    <property type="protein sequence ID" value="MFD1720879.1"/>
    <property type="molecule type" value="Genomic_DNA"/>
</dbReference>
<dbReference type="InterPro" id="IPR032716">
    <property type="entry name" value="ACC_epsilon"/>
</dbReference>
<feature type="region of interest" description="Disordered" evidence="1">
    <location>
        <begin position="36"/>
        <end position="66"/>
    </location>
</feature>